<sequence length="227" mass="25935">MTSRKWVRLFLTTLLWGGLSGVIVSFFAKSDTYAKALEPFSIFEVLGLMFMFLGLGFIFSVISQMGFFAYLTVHQFGLGMFRRIWPLVQVVLIAFTLFDFVYFRYKEADGEVALWTFFVIPIALLIYGLAVSYVKAKETNQKAFIPALFFMVVITSVEWIPAIRANDPSWMMLMLVPLLVCNTYQLLVLHRITGESQNKTEAADTTNQKKSSGNAKSKKKKKKKKKK</sequence>
<gene>
    <name evidence="3" type="ORF">N783_06490</name>
</gene>
<feature type="transmembrane region" description="Helical" evidence="2">
    <location>
        <begin position="169"/>
        <end position="189"/>
    </location>
</feature>
<accession>A0A0A5GDW4</accession>
<name>A0A0A5GDW4_9BACI</name>
<dbReference type="Pfam" id="PF14089">
    <property type="entry name" value="KbaA"/>
    <property type="match status" value="1"/>
</dbReference>
<feature type="compositionally biased region" description="Basic residues" evidence="1">
    <location>
        <begin position="216"/>
        <end position="227"/>
    </location>
</feature>
<reference evidence="3 4" key="1">
    <citation type="submission" date="2013-08" db="EMBL/GenBank/DDBJ databases">
        <authorList>
            <person name="Huang J."/>
            <person name="Wang G."/>
        </authorList>
    </citation>
    <scope>NUCLEOTIDE SEQUENCE [LARGE SCALE GENOMIC DNA]</scope>
    <source>
        <strain evidence="3 4">BH030004</strain>
    </source>
</reference>
<dbReference type="RefSeq" id="WP_027446500.1">
    <property type="nucleotide sequence ID" value="NZ_AULJ01000036.1"/>
</dbReference>
<keyword evidence="2" id="KW-1133">Transmembrane helix</keyword>
<dbReference type="STRING" id="1385511.GCA_000425225_02848"/>
<feature type="transmembrane region" description="Helical" evidence="2">
    <location>
        <begin position="84"/>
        <end position="103"/>
    </location>
</feature>
<feature type="transmembrane region" description="Helical" evidence="2">
    <location>
        <begin position="115"/>
        <end position="134"/>
    </location>
</feature>
<organism evidence="3 4">
    <name type="scientific">Pontibacillus marinus BH030004 = DSM 16465</name>
    <dbReference type="NCBI Taxonomy" id="1385511"/>
    <lineage>
        <taxon>Bacteria</taxon>
        <taxon>Bacillati</taxon>
        <taxon>Bacillota</taxon>
        <taxon>Bacilli</taxon>
        <taxon>Bacillales</taxon>
        <taxon>Bacillaceae</taxon>
        <taxon>Pontibacillus</taxon>
    </lineage>
</organism>
<dbReference type="EMBL" id="AVPF01000016">
    <property type="protein sequence ID" value="KGX89320.1"/>
    <property type="molecule type" value="Genomic_DNA"/>
</dbReference>
<protein>
    <submittedName>
        <fullName evidence="3">KinB-signaling pathway activation protein</fullName>
    </submittedName>
</protein>
<feature type="region of interest" description="Disordered" evidence="1">
    <location>
        <begin position="196"/>
        <end position="227"/>
    </location>
</feature>
<keyword evidence="2" id="KW-0472">Membrane</keyword>
<dbReference type="eggNOG" id="COG2194">
    <property type="taxonomic scope" value="Bacteria"/>
</dbReference>
<dbReference type="GO" id="GO:0045881">
    <property type="term" value="P:positive regulation of sporulation resulting in formation of a cellular spore"/>
    <property type="evidence" value="ECO:0007669"/>
    <property type="project" value="InterPro"/>
</dbReference>
<dbReference type="AlphaFoldDB" id="A0A0A5GDW4"/>
<dbReference type="Proteomes" id="UP000030403">
    <property type="component" value="Unassembled WGS sequence"/>
</dbReference>
<feature type="transmembrane region" description="Helical" evidence="2">
    <location>
        <begin position="143"/>
        <end position="163"/>
    </location>
</feature>
<dbReference type="OrthoDB" id="2374256at2"/>
<proteinExistence type="predicted"/>
<evidence type="ECO:0000313" key="3">
    <source>
        <dbReference type="EMBL" id="KGX89320.1"/>
    </source>
</evidence>
<comment type="caution">
    <text evidence="3">The sequence shown here is derived from an EMBL/GenBank/DDBJ whole genome shotgun (WGS) entry which is preliminary data.</text>
</comment>
<evidence type="ECO:0000313" key="4">
    <source>
        <dbReference type="Proteomes" id="UP000030403"/>
    </source>
</evidence>
<feature type="transmembrane region" description="Helical" evidence="2">
    <location>
        <begin position="48"/>
        <end position="72"/>
    </location>
</feature>
<keyword evidence="2" id="KW-0812">Transmembrane</keyword>
<dbReference type="InterPro" id="IPR024164">
    <property type="entry name" value="KinB-signalling_activ"/>
</dbReference>
<dbReference type="SMART" id="SM01251">
    <property type="entry name" value="KbaA"/>
    <property type="match status" value="1"/>
</dbReference>
<keyword evidence="4" id="KW-1185">Reference proteome</keyword>
<feature type="transmembrane region" description="Helical" evidence="2">
    <location>
        <begin position="7"/>
        <end position="28"/>
    </location>
</feature>
<feature type="compositionally biased region" description="Polar residues" evidence="1">
    <location>
        <begin position="196"/>
        <end position="208"/>
    </location>
</feature>
<dbReference type="PIRSF" id="PIRSF029886">
    <property type="entry name" value="KBAA"/>
    <property type="match status" value="1"/>
</dbReference>
<evidence type="ECO:0000256" key="1">
    <source>
        <dbReference type="SAM" id="MobiDB-lite"/>
    </source>
</evidence>
<evidence type="ECO:0000256" key="2">
    <source>
        <dbReference type="SAM" id="Phobius"/>
    </source>
</evidence>